<accession>A0ABQ4ITL8</accession>
<evidence type="ECO:0000313" key="2">
    <source>
        <dbReference type="EMBL" id="GIJ21254.1"/>
    </source>
</evidence>
<feature type="transmembrane region" description="Helical" evidence="1">
    <location>
        <begin position="135"/>
        <end position="154"/>
    </location>
</feature>
<feature type="transmembrane region" description="Helical" evidence="1">
    <location>
        <begin position="160"/>
        <end position="177"/>
    </location>
</feature>
<proteinExistence type="predicted"/>
<evidence type="ECO:0000313" key="3">
    <source>
        <dbReference type="Proteomes" id="UP000643165"/>
    </source>
</evidence>
<feature type="transmembrane region" description="Helical" evidence="1">
    <location>
        <begin position="222"/>
        <end position="240"/>
    </location>
</feature>
<dbReference type="Proteomes" id="UP000643165">
    <property type="component" value="Unassembled WGS sequence"/>
</dbReference>
<feature type="transmembrane region" description="Helical" evidence="1">
    <location>
        <begin position="73"/>
        <end position="92"/>
    </location>
</feature>
<comment type="caution">
    <text evidence="2">The sequence shown here is derived from an EMBL/GenBank/DDBJ whole genome shotgun (WGS) entry which is preliminary data.</text>
</comment>
<name>A0ABQ4ITL8_9ACTN</name>
<dbReference type="RefSeq" id="WP_203996632.1">
    <property type="nucleotide sequence ID" value="NZ_BOPB01000009.1"/>
</dbReference>
<reference evidence="2 3" key="1">
    <citation type="submission" date="2021-01" db="EMBL/GenBank/DDBJ databases">
        <title>Whole genome shotgun sequence of Verrucosispora lutea NBRC 106530.</title>
        <authorList>
            <person name="Komaki H."/>
            <person name="Tamura T."/>
        </authorList>
    </citation>
    <scope>NUCLEOTIDE SEQUENCE [LARGE SCALE GENOMIC DNA]</scope>
    <source>
        <strain evidence="2 3">NBRC 106530</strain>
    </source>
</reference>
<dbReference type="EMBL" id="BOPB01000009">
    <property type="protein sequence ID" value="GIJ21254.1"/>
    <property type="molecule type" value="Genomic_DNA"/>
</dbReference>
<feature type="transmembrane region" description="Helical" evidence="1">
    <location>
        <begin position="280"/>
        <end position="304"/>
    </location>
</feature>
<sequence length="352" mass="36808">MRDLERRYRRLLRAYPTDYRRDRADEIVGTYLELADPRRRWPSPADAADLVRGGLRQRLRAAGVTDLIPGVRLAALLALTTAAFLAGFWAIVEQSPVATGAPRFGPFASAAVVAWLVWLLSALLALVAPGRLTRVAITVAVLATAAVPVLSLATSLPRPPLLLLVPQVALGVLALAVDEHLARSARALPIIAATSGGLAAWAPGNDLYWGSYQWTSEQLLPAVGAALLGVVLLLAVGLAMRQDWRGGWAVAALLTPIGLLSAHILAGAVDGLGGAPHPTYPTLVSTALTVGLLGPVVLLVAVALRLRRVDGGQRGDLAGPGAGDRRQLAEVVPAAGDRTGTGRTCPTCGTRR</sequence>
<evidence type="ECO:0000256" key="1">
    <source>
        <dbReference type="SAM" id="Phobius"/>
    </source>
</evidence>
<organism evidence="2 3">
    <name type="scientific">Micromonospora lutea</name>
    <dbReference type="NCBI Taxonomy" id="419825"/>
    <lineage>
        <taxon>Bacteria</taxon>
        <taxon>Bacillati</taxon>
        <taxon>Actinomycetota</taxon>
        <taxon>Actinomycetes</taxon>
        <taxon>Micromonosporales</taxon>
        <taxon>Micromonosporaceae</taxon>
        <taxon>Micromonospora</taxon>
    </lineage>
</organism>
<feature type="transmembrane region" description="Helical" evidence="1">
    <location>
        <begin position="104"/>
        <end position="128"/>
    </location>
</feature>
<gene>
    <name evidence="2" type="ORF">Vlu01_18780</name>
</gene>
<keyword evidence="1" id="KW-0812">Transmembrane</keyword>
<keyword evidence="1" id="KW-1133">Transmembrane helix</keyword>
<keyword evidence="3" id="KW-1185">Reference proteome</keyword>
<feature type="transmembrane region" description="Helical" evidence="1">
    <location>
        <begin position="247"/>
        <end position="268"/>
    </location>
</feature>
<protein>
    <recommendedName>
        <fullName evidence="4">Membrane protein DUF2157</fullName>
    </recommendedName>
</protein>
<keyword evidence="1" id="KW-0472">Membrane</keyword>
<evidence type="ECO:0008006" key="4">
    <source>
        <dbReference type="Google" id="ProtNLM"/>
    </source>
</evidence>
<feature type="transmembrane region" description="Helical" evidence="1">
    <location>
        <begin position="184"/>
        <end position="202"/>
    </location>
</feature>